<evidence type="ECO:0000256" key="6">
    <source>
        <dbReference type="SAM" id="MobiDB-lite"/>
    </source>
</evidence>
<proteinExistence type="inferred from homology"/>
<evidence type="ECO:0000259" key="7">
    <source>
        <dbReference type="SMART" id="SM00415"/>
    </source>
</evidence>
<dbReference type="FunFam" id="1.10.10.10:FF:000334">
    <property type="entry name" value="Heat shock factor protein 2"/>
    <property type="match status" value="1"/>
</dbReference>
<dbReference type="SUPFAM" id="SSF46785">
    <property type="entry name" value="Winged helix' DNA-binding domain"/>
    <property type="match status" value="1"/>
</dbReference>
<keyword evidence="2" id="KW-0238">DNA-binding</keyword>
<dbReference type="PANTHER" id="PTHR10015">
    <property type="entry name" value="HEAT SHOCK TRANSCRIPTION FACTOR"/>
    <property type="match status" value="1"/>
</dbReference>
<dbReference type="SMART" id="SM00415">
    <property type="entry name" value="HSF"/>
    <property type="match status" value="1"/>
</dbReference>
<comment type="similarity">
    <text evidence="4">Belongs to the HSF family.</text>
</comment>
<feature type="domain" description="HSF-type DNA-binding" evidence="7">
    <location>
        <begin position="16"/>
        <end position="111"/>
    </location>
</feature>
<evidence type="ECO:0000256" key="5">
    <source>
        <dbReference type="SAM" id="Coils"/>
    </source>
</evidence>
<dbReference type="PRINTS" id="PR00056">
    <property type="entry name" value="HSFDOMAIN"/>
</dbReference>
<gene>
    <name evidence="8" type="ORF">BSTOLATCC_MIC44485</name>
</gene>
<organism evidence="8 9">
    <name type="scientific">Blepharisma stoltei</name>
    <dbReference type="NCBI Taxonomy" id="1481888"/>
    <lineage>
        <taxon>Eukaryota</taxon>
        <taxon>Sar</taxon>
        <taxon>Alveolata</taxon>
        <taxon>Ciliophora</taxon>
        <taxon>Postciliodesmatophora</taxon>
        <taxon>Heterotrichea</taxon>
        <taxon>Heterotrichida</taxon>
        <taxon>Blepharismidae</taxon>
        <taxon>Blepharisma</taxon>
    </lineage>
</organism>
<protein>
    <recommendedName>
        <fullName evidence="7">HSF-type DNA-binding domain-containing protein</fullName>
    </recommendedName>
</protein>
<dbReference type="InterPro" id="IPR036388">
    <property type="entry name" value="WH-like_DNA-bd_sf"/>
</dbReference>
<dbReference type="InterPro" id="IPR036390">
    <property type="entry name" value="WH_DNA-bd_sf"/>
</dbReference>
<dbReference type="AlphaFoldDB" id="A0AAU9K1N7"/>
<reference evidence="8" key="1">
    <citation type="submission" date="2021-09" db="EMBL/GenBank/DDBJ databases">
        <authorList>
            <consortium name="AG Swart"/>
            <person name="Singh M."/>
            <person name="Singh A."/>
            <person name="Seah K."/>
            <person name="Emmerich C."/>
        </authorList>
    </citation>
    <scope>NUCLEOTIDE SEQUENCE</scope>
    <source>
        <strain evidence="8">ATCC30299</strain>
    </source>
</reference>
<dbReference type="EMBL" id="CAJZBQ010000044">
    <property type="protein sequence ID" value="CAG9327859.1"/>
    <property type="molecule type" value="Genomic_DNA"/>
</dbReference>
<comment type="caution">
    <text evidence="8">The sequence shown here is derived from an EMBL/GenBank/DDBJ whole genome shotgun (WGS) entry which is preliminary data.</text>
</comment>
<comment type="subcellular location">
    <subcellularLocation>
        <location evidence="1">Nucleus</location>
    </subcellularLocation>
</comment>
<keyword evidence="9" id="KW-1185">Reference proteome</keyword>
<feature type="region of interest" description="Disordered" evidence="6">
    <location>
        <begin position="214"/>
        <end position="253"/>
    </location>
</feature>
<dbReference type="InterPro" id="IPR000232">
    <property type="entry name" value="HSF_DNA-bd"/>
</dbReference>
<evidence type="ECO:0000256" key="3">
    <source>
        <dbReference type="ARBA" id="ARBA00023242"/>
    </source>
</evidence>
<evidence type="ECO:0000256" key="4">
    <source>
        <dbReference type="RuleBase" id="RU004020"/>
    </source>
</evidence>
<dbReference type="Gene3D" id="1.10.10.10">
    <property type="entry name" value="Winged helix-like DNA-binding domain superfamily/Winged helix DNA-binding domain"/>
    <property type="match status" value="1"/>
</dbReference>
<keyword evidence="5" id="KW-0175">Coiled coil</keyword>
<accession>A0AAU9K1N7</accession>
<dbReference type="Proteomes" id="UP001162131">
    <property type="component" value="Unassembled WGS sequence"/>
</dbReference>
<sequence length="284" mass="33198">MAKFIKYMKKKSSASIPASFLKKTYDMLEQEESGELVSWTEDGTAFAIKNVNEFSEKVLPRYFKHNNLASFVRQLNMYDFHKCRVAGQDHAFKHPLFLRGRPDLLKEIHRKNSETNWPVQQRSTFSKAEISPLLQKLYQLHRRSQTSETEIQRLEEKVSELTEQNRVLASQFWETKEKMRGIEQVLVMMATYIQSNGQELPSQLFMRDNNLPITHIPGSPEKRPKINDGNMDMSHNMDEGKNSKTSSNDGSYKRDDLEVDEFFNYEDMDEFGEENLDFLLDTSS</sequence>
<dbReference type="GO" id="GO:0003700">
    <property type="term" value="F:DNA-binding transcription factor activity"/>
    <property type="evidence" value="ECO:0007669"/>
    <property type="project" value="InterPro"/>
</dbReference>
<name>A0AAU9K1N7_9CILI</name>
<keyword evidence="3" id="KW-0539">Nucleus</keyword>
<evidence type="ECO:0000256" key="2">
    <source>
        <dbReference type="ARBA" id="ARBA00023125"/>
    </source>
</evidence>
<evidence type="ECO:0000313" key="8">
    <source>
        <dbReference type="EMBL" id="CAG9327859.1"/>
    </source>
</evidence>
<dbReference type="GO" id="GO:0005634">
    <property type="term" value="C:nucleus"/>
    <property type="evidence" value="ECO:0007669"/>
    <property type="project" value="UniProtKB-SubCell"/>
</dbReference>
<evidence type="ECO:0000256" key="1">
    <source>
        <dbReference type="ARBA" id="ARBA00004123"/>
    </source>
</evidence>
<dbReference type="GO" id="GO:0043565">
    <property type="term" value="F:sequence-specific DNA binding"/>
    <property type="evidence" value="ECO:0007669"/>
    <property type="project" value="InterPro"/>
</dbReference>
<evidence type="ECO:0000313" key="9">
    <source>
        <dbReference type="Proteomes" id="UP001162131"/>
    </source>
</evidence>
<dbReference type="PANTHER" id="PTHR10015:SF206">
    <property type="entry name" value="HSF-TYPE DNA-BINDING DOMAIN-CONTAINING PROTEIN"/>
    <property type="match status" value="1"/>
</dbReference>
<dbReference type="Pfam" id="PF00447">
    <property type="entry name" value="HSF_DNA-bind"/>
    <property type="match status" value="1"/>
</dbReference>
<feature type="coiled-coil region" evidence="5">
    <location>
        <begin position="137"/>
        <end position="171"/>
    </location>
</feature>